<dbReference type="Pfam" id="PF02686">
    <property type="entry name" value="GatC"/>
    <property type="match status" value="1"/>
</dbReference>
<dbReference type="AlphaFoldDB" id="A0A1L3JJ15"/>
<organism evidence="1 2">
    <name type="scientific">Tenacibaculum todarodis</name>
    <dbReference type="NCBI Taxonomy" id="1850252"/>
    <lineage>
        <taxon>Bacteria</taxon>
        <taxon>Pseudomonadati</taxon>
        <taxon>Bacteroidota</taxon>
        <taxon>Flavobacteriia</taxon>
        <taxon>Flavobacteriales</taxon>
        <taxon>Flavobacteriaceae</taxon>
        <taxon>Tenacibaculum</taxon>
    </lineage>
</organism>
<name>A0A1L3JJ15_9FLAO</name>
<dbReference type="STRING" id="1850252.LPB136_07130"/>
<dbReference type="Proteomes" id="UP000181898">
    <property type="component" value="Chromosome"/>
</dbReference>
<proteinExistence type="predicted"/>
<dbReference type="InterPro" id="IPR003837">
    <property type="entry name" value="GatC"/>
</dbReference>
<keyword evidence="2" id="KW-1185">Reference proteome</keyword>
<gene>
    <name evidence="1" type="ORF">LPB136_07130</name>
</gene>
<evidence type="ECO:0000313" key="1">
    <source>
        <dbReference type="EMBL" id="APG65136.1"/>
    </source>
</evidence>
<dbReference type="EMBL" id="CP018155">
    <property type="protein sequence ID" value="APG65136.1"/>
    <property type="molecule type" value="Genomic_DNA"/>
</dbReference>
<reference evidence="1 2" key="1">
    <citation type="submission" date="2016-11" db="EMBL/GenBank/DDBJ databases">
        <title>Tenacibaculum sp. LPB0136, isolated from marine environment.</title>
        <authorList>
            <person name="Kim E."/>
            <person name="Yi H."/>
        </authorList>
    </citation>
    <scope>NUCLEOTIDE SEQUENCE [LARGE SCALE GENOMIC DNA]</scope>
    <source>
        <strain evidence="1 2">LPB0136</strain>
    </source>
</reference>
<dbReference type="GO" id="GO:0006450">
    <property type="term" value="P:regulation of translational fidelity"/>
    <property type="evidence" value="ECO:0007669"/>
    <property type="project" value="InterPro"/>
</dbReference>
<protein>
    <submittedName>
        <fullName evidence="1">Uncharacterized protein</fullName>
    </submittedName>
</protein>
<dbReference type="KEGG" id="ten:LPB136_07130"/>
<accession>A0A1L3JJ15</accession>
<sequence>MSKIMTVDILSSIKGAKESEAVSKLFDAIKSANTSNNNAVNTNHNNAVSLDDLREDVVIDSPQAEKEIIIENFPKEKNGYLVVAKVIEE</sequence>
<evidence type="ECO:0000313" key="2">
    <source>
        <dbReference type="Proteomes" id="UP000181898"/>
    </source>
</evidence>